<keyword evidence="1" id="KW-0472">Membrane</keyword>
<keyword evidence="1" id="KW-1133">Transmembrane helix</keyword>
<dbReference type="Proteomes" id="UP001589750">
    <property type="component" value="Unassembled WGS sequence"/>
</dbReference>
<reference evidence="2 3" key="1">
    <citation type="submission" date="2024-09" db="EMBL/GenBank/DDBJ databases">
        <authorList>
            <person name="Sun Q."/>
            <person name="Mori K."/>
        </authorList>
    </citation>
    <scope>NUCLEOTIDE SEQUENCE [LARGE SCALE GENOMIC DNA]</scope>
    <source>
        <strain evidence="2 3">JCM 9626</strain>
    </source>
</reference>
<keyword evidence="3" id="KW-1185">Reference proteome</keyword>
<evidence type="ECO:0000256" key="1">
    <source>
        <dbReference type="SAM" id="Phobius"/>
    </source>
</evidence>
<proteinExistence type="predicted"/>
<sequence length="61" mass="6169">MFVRLLVLAFAALLVVAGVLWAGQGLGWWGTGDPEESLAGVGALVAGLGVALGIVSLRPRP</sequence>
<keyword evidence="1" id="KW-0812">Transmembrane</keyword>
<comment type="caution">
    <text evidence="2">The sequence shown here is derived from an EMBL/GenBank/DDBJ whole genome shotgun (WGS) entry which is preliminary data.</text>
</comment>
<evidence type="ECO:0000313" key="2">
    <source>
        <dbReference type="EMBL" id="MFB9311620.1"/>
    </source>
</evidence>
<evidence type="ECO:0008006" key="4">
    <source>
        <dbReference type="Google" id="ProtNLM"/>
    </source>
</evidence>
<accession>A0ABV5K4J6</accession>
<gene>
    <name evidence="2" type="ORF">ACFFRI_01075</name>
</gene>
<organism evidence="2 3">
    <name type="scientific">Nocardioides plantarum</name>
    <dbReference type="NCBI Taxonomy" id="29299"/>
    <lineage>
        <taxon>Bacteria</taxon>
        <taxon>Bacillati</taxon>
        <taxon>Actinomycetota</taxon>
        <taxon>Actinomycetes</taxon>
        <taxon>Propionibacteriales</taxon>
        <taxon>Nocardioidaceae</taxon>
        <taxon>Nocardioides</taxon>
    </lineage>
</organism>
<dbReference type="RefSeq" id="WP_140008531.1">
    <property type="nucleotide sequence ID" value="NZ_JBHMDG010000001.1"/>
</dbReference>
<protein>
    <recommendedName>
        <fullName evidence="4">MYXO-CTERM domain-containing protein</fullName>
    </recommendedName>
</protein>
<dbReference type="EMBL" id="JBHMDG010000001">
    <property type="protein sequence ID" value="MFB9311620.1"/>
    <property type="molecule type" value="Genomic_DNA"/>
</dbReference>
<evidence type="ECO:0000313" key="3">
    <source>
        <dbReference type="Proteomes" id="UP001589750"/>
    </source>
</evidence>
<name>A0ABV5K4J6_9ACTN</name>
<feature type="transmembrane region" description="Helical" evidence="1">
    <location>
        <begin position="38"/>
        <end position="57"/>
    </location>
</feature>